<keyword evidence="2" id="KW-1003">Cell membrane</keyword>
<evidence type="ECO:0000256" key="1">
    <source>
        <dbReference type="ARBA" id="ARBA00004651"/>
    </source>
</evidence>
<dbReference type="Pfam" id="PF07690">
    <property type="entry name" value="MFS_1"/>
    <property type="match status" value="1"/>
</dbReference>
<dbReference type="Gene3D" id="1.20.1250.20">
    <property type="entry name" value="MFS general substrate transporter like domains"/>
    <property type="match status" value="1"/>
</dbReference>
<dbReference type="InterPro" id="IPR036259">
    <property type="entry name" value="MFS_trans_sf"/>
</dbReference>
<dbReference type="CDD" id="cd06173">
    <property type="entry name" value="MFS_MefA_like"/>
    <property type="match status" value="1"/>
</dbReference>
<dbReference type="Proteomes" id="UP001303532">
    <property type="component" value="Chromosome"/>
</dbReference>
<evidence type="ECO:0000256" key="4">
    <source>
        <dbReference type="ARBA" id="ARBA00022989"/>
    </source>
</evidence>
<gene>
    <name evidence="7" type="ORF">PGH26_09285</name>
</gene>
<evidence type="ECO:0000256" key="2">
    <source>
        <dbReference type="ARBA" id="ARBA00022475"/>
    </source>
</evidence>
<evidence type="ECO:0000313" key="7">
    <source>
        <dbReference type="EMBL" id="WOV83123.1"/>
    </source>
</evidence>
<dbReference type="InterPro" id="IPR011701">
    <property type="entry name" value="MFS"/>
</dbReference>
<feature type="transmembrane region" description="Helical" evidence="6">
    <location>
        <begin position="96"/>
        <end position="115"/>
    </location>
</feature>
<name>A0ABZ0KSY9_9BACL</name>
<feature type="transmembrane region" description="Helical" evidence="6">
    <location>
        <begin position="254"/>
        <end position="276"/>
    </location>
</feature>
<evidence type="ECO:0000313" key="8">
    <source>
        <dbReference type="Proteomes" id="UP001303532"/>
    </source>
</evidence>
<evidence type="ECO:0000256" key="6">
    <source>
        <dbReference type="SAM" id="Phobius"/>
    </source>
</evidence>
<feature type="transmembrane region" description="Helical" evidence="6">
    <location>
        <begin position="343"/>
        <end position="365"/>
    </location>
</feature>
<proteinExistence type="predicted"/>
<feature type="transmembrane region" description="Helical" evidence="6">
    <location>
        <begin position="165"/>
        <end position="185"/>
    </location>
</feature>
<sequence>MKNQSFRFLWLGQSMANLGDVFYIVGIISLLYTLTESPFALALVPFINMFGRFISGMISPWLINRFPLKTLLVYLQVSKTVLLAVLSLLLSSDATTNLFIILTFVGCIAFLDGWASPASHAMLPRLVPKEQLVKANSFFSIVSETVNLGGWALGGAAVALTSGQFVIFGTVGLYILATLMMAGIYDPTPFQKKVFEGKRSRELTEGWQIIWKNPLFRSLHVIIIFEAIADVVWIASILYIFVSQVLGQTEAWWGYINTAFFFGMIIGGVLCSRFVIGIENNLKRLLILFSFGLSAVTLLFGVTTIPWISILLVIVNGIVQQLKGIVSETLLQKSATPDELPKIYAVQGALISLLFGFSSLSFGAIAELWDVRITFILAAALLGLGALYAFIRRRDFDITTD</sequence>
<feature type="transmembrane region" description="Helical" evidence="6">
    <location>
        <begin position="371"/>
        <end position="391"/>
    </location>
</feature>
<feature type="transmembrane region" description="Helical" evidence="6">
    <location>
        <begin position="136"/>
        <end position="159"/>
    </location>
</feature>
<dbReference type="PANTHER" id="PTHR23513">
    <property type="entry name" value="INTEGRAL MEMBRANE EFFLUX PROTEIN-RELATED"/>
    <property type="match status" value="1"/>
</dbReference>
<dbReference type="RefSeq" id="WP_323690798.1">
    <property type="nucleotide sequence ID" value="NZ_CP116341.1"/>
</dbReference>
<evidence type="ECO:0000256" key="5">
    <source>
        <dbReference type="ARBA" id="ARBA00023136"/>
    </source>
</evidence>
<feature type="transmembrane region" description="Helical" evidence="6">
    <location>
        <begin position="219"/>
        <end position="242"/>
    </location>
</feature>
<dbReference type="EMBL" id="CP116341">
    <property type="protein sequence ID" value="WOV83123.1"/>
    <property type="molecule type" value="Genomic_DNA"/>
</dbReference>
<evidence type="ECO:0000256" key="3">
    <source>
        <dbReference type="ARBA" id="ARBA00022692"/>
    </source>
</evidence>
<accession>A0ABZ0KSY9</accession>
<keyword evidence="4 6" id="KW-1133">Transmembrane helix</keyword>
<keyword evidence="5 6" id="KW-0472">Membrane</keyword>
<feature type="transmembrane region" description="Helical" evidence="6">
    <location>
        <begin position="7"/>
        <end position="32"/>
    </location>
</feature>
<organism evidence="7 8">
    <name type="scientific">Sporosarcina jeotgali</name>
    <dbReference type="NCBI Taxonomy" id="3020056"/>
    <lineage>
        <taxon>Bacteria</taxon>
        <taxon>Bacillati</taxon>
        <taxon>Bacillota</taxon>
        <taxon>Bacilli</taxon>
        <taxon>Bacillales</taxon>
        <taxon>Caryophanaceae</taxon>
        <taxon>Sporosarcina</taxon>
    </lineage>
</organism>
<feature type="transmembrane region" description="Helical" evidence="6">
    <location>
        <begin position="71"/>
        <end position="90"/>
    </location>
</feature>
<protein>
    <submittedName>
        <fullName evidence="7">MFS transporter</fullName>
    </submittedName>
</protein>
<reference evidence="7 8" key="1">
    <citation type="submission" date="2023-01" db="EMBL/GenBank/DDBJ databases">
        <title>Sporosarcina sp. nov., isolated from Korean tranditional fermented seafood 'Jeotgal'.</title>
        <authorList>
            <person name="Yang A.-I."/>
        </authorList>
    </citation>
    <scope>NUCLEOTIDE SEQUENCE [LARGE SCALE GENOMIC DNA]</scope>
    <source>
        <strain evidence="7 8">B2O-1</strain>
    </source>
</reference>
<dbReference type="SUPFAM" id="SSF103473">
    <property type="entry name" value="MFS general substrate transporter"/>
    <property type="match status" value="1"/>
</dbReference>
<comment type="subcellular location">
    <subcellularLocation>
        <location evidence="1">Cell membrane</location>
        <topology evidence="1">Multi-pass membrane protein</topology>
    </subcellularLocation>
</comment>
<keyword evidence="8" id="KW-1185">Reference proteome</keyword>
<keyword evidence="3 6" id="KW-0812">Transmembrane</keyword>
<dbReference type="PANTHER" id="PTHR23513:SF19">
    <property type="entry name" value="MAJOR FACILITATOR SUPERFAMILY (MFS) PROFILE DOMAIN-CONTAINING PROTEIN"/>
    <property type="match status" value="1"/>
</dbReference>